<dbReference type="AlphaFoldDB" id="A0A934SEC1"/>
<evidence type="ECO:0000313" key="2">
    <source>
        <dbReference type="Proteomes" id="UP000640485"/>
    </source>
</evidence>
<gene>
    <name evidence="1" type="ORF">JJJ17_09265</name>
</gene>
<evidence type="ECO:0000313" key="1">
    <source>
        <dbReference type="EMBL" id="MBK4216113.1"/>
    </source>
</evidence>
<dbReference type="RefSeq" id="WP_200685672.1">
    <property type="nucleotide sequence ID" value="NZ_JAEPRQ010000002.1"/>
</dbReference>
<keyword evidence="2" id="KW-1185">Reference proteome</keyword>
<reference evidence="1" key="1">
    <citation type="submission" date="2021-01" db="EMBL/GenBank/DDBJ databases">
        <title>Paracoccus amoyensis sp. nov., isolated from the surface seawater along the coast of Xiamen Island, China.</title>
        <authorList>
            <person name="Lyu L."/>
        </authorList>
    </citation>
    <scope>NUCLEOTIDE SEQUENCE</scope>
    <source>
        <strain evidence="1">MJ17</strain>
    </source>
</reference>
<name>A0A934SEC1_9RHOB</name>
<proteinExistence type="predicted"/>
<dbReference type="EMBL" id="JAEPRQ010000002">
    <property type="protein sequence ID" value="MBK4216113.1"/>
    <property type="molecule type" value="Genomic_DNA"/>
</dbReference>
<comment type="caution">
    <text evidence="1">The sequence shown here is derived from an EMBL/GenBank/DDBJ whole genome shotgun (WGS) entry which is preliminary data.</text>
</comment>
<dbReference type="Proteomes" id="UP000640485">
    <property type="component" value="Unassembled WGS sequence"/>
</dbReference>
<accession>A0A934SEC1</accession>
<protein>
    <submittedName>
        <fullName evidence="1">Uncharacterized protein</fullName>
    </submittedName>
</protein>
<organism evidence="1 2">
    <name type="scientific">Paracoccus caeni</name>
    <dbReference type="NCBI Taxonomy" id="657651"/>
    <lineage>
        <taxon>Bacteria</taxon>
        <taxon>Pseudomonadati</taxon>
        <taxon>Pseudomonadota</taxon>
        <taxon>Alphaproteobacteria</taxon>
        <taxon>Rhodobacterales</taxon>
        <taxon>Paracoccaceae</taxon>
        <taxon>Paracoccus</taxon>
    </lineage>
</organism>
<sequence>MNAPIVHRGVEIVRLDVPSTPFVWFNDETEGHGEANTVEEAIAQINAHLDEQGAP</sequence>